<organism evidence="1 2">
    <name type="scientific">Naumovozyma dairenensis (strain ATCC 10597 / BCRC 20456 / CBS 421 / NBRC 0211 / NRRL Y-12639)</name>
    <name type="common">Saccharomyces dairenensis</name>
    <dbReference type="NCBI Taxonomy" id="1071378"/>
    <lineage>
        <taxon>Eukaryota</taxon>
        <taxon>Fungi</taxon>
        <taxon>Dikarya</taxon>
        <taxon>Ascomycota</taxon>
        <taxon>Saccharomycotina</taxon>
        <taxon>Saccharomycetes</taxon>
        <taxon>Saccharomycetales</taxon>
        <taxon>Saccharomycetaceae</taxon>
        <taxon>Naumovozyma</taxon>
    </lineage>
</organism>
<dbReference type="HOGENOM" id="CLU_790091_0_0_1"/>
<name>G0WDC7_NAUDC</name>
<proteinExistence type="predicted"/>
<keyword evidence="2" id="KW-1185">Reference proteome</keyword>
<evidence type="ECO:0000313" key="1">
    <source>
        <dbReference type="EMBL" id="CCD25788.2"/>
    </source>
</evidence>
<reference evidence="1 2" key="1">
    <citation type="journal article" date="2011" name="Proc. Natl. Acad. Sci. U.S.A.">
        <title>Evolutionary erosion of yeast sex chromosomes by mating-type switching accidents.</title>
        <authorList>
            <person name="Gordon J.L."/>
            <person name="Armisen D."/>
            <person name="Proux-Wera E."/>
            <person name="Oheigeartaigh S.S."/>
            <person name="Byrne K.P."/>
            <person name="Wolfe K.H."/>
        </authorList>
    </citation>
    <scope>NUCLEOTIDE SEQUENCE [LARGE SCALE GENOMIC DNA]</scope>
    <source>
        <strain evidence="2">ATCC 10597 / BCRC 20456 / CBS 421 / NBRC 0211 / NRRL Y-12639</strain>
    </source>
</reference>
<dbReference type="AlphaFoldDB" id="G0WDC7"/>
<protein>
    <submittedName>
        <fullName evidence="1">Uncharacterized protein</fullName>
    </submittedName>
</protein>
<evidence type="ECO:0000313" key="2">
    <source>
        <dbReference type="Proteomes" id="UP000000689"/>
    </source>
</evidence>
<gene>
    <name evidence="1" type="primary">NDAI0G00120</name>
    <name evidence="1" type="ordered locus">NDAI_0G00120</name>
</gene>
<sequence>MPQIINHPIFQIDMKFLKTIDQKRVRHVSYRKNELPSKEIDMLFMYRIIQSEGGNIKKINGKEFFETLRTSHPRTRIFLVPSYYHSIYKEYLSPEEKVVELYFKDEYIHLTKAYFFMVGTAVVIGLERGAFDTGAASELVSEFARLNPDAADTEWYLNQSVRILTGFFEKVILDWKDQYRPDNRKTDQEIREEINRLNEVAKLLDMVPEIIASNLEIAKGMQQQDFDEMKKDVNKETIVAKKKIYKCKITLLRRIYPRLSLELFGELVALMQAVVKLFTLVLTAVLELKTSTKLRNSLFW</sequence>
<accession>G0WDC7</accession>
<dbReference type="RefSeq" id="XP_003671031.2">
    <property type="nucleotide sequence ID" value="XM_003670983.2"/>
</dbReference>
<dbReference type="EMBL" id="HE580273">
    <property type="protein sequence ID" value="CCD25788.2"/>
    <property type="molecule type" value="Genomic_DNA"/>
</dbReference>
<dbReference type="GeneID" id="11497184"/>
<dbReference type="Proteomes" id="UP000000689">
    <property type="component" value="Chromosome 7"/>
</dbReference>
<dbReference type="KEGG" id="ndi:NDAI_0G00120"/>